<feature type="transmembrane region" description="Helical" evidence="1">
    <location>
        <begin position="56"/>
        <end position="79"/>
    </location>
</feature>
<keyword evidence="3" id="KW-1185">Reference proteome</keyword>
<gene>
    <name evidence="2" type="ORF">OL497_26050</name>
</gene>
<evidence type="ECO:0000313" key="3">
    <source>
        <dbReference type="Proteomes" id="UP001207742"/>
    </source>
</evidence>
<comment type="caution">
    <text evidence="2">The sequence shown here is derived from an EMBL/GenBank/DDBJ whole genome shotgun (WGS) entry which is preliminary data.</text>
</comment>
<sequence>MGLSTVLFIGANTVLLLSFMSWGACFIHSVLSLYLQRSLLMPDMPLKENTPGGIRIMGTIVMAFALVMLFGGLACVAATPEMIAEAAKEMPTDQQTIIQGPIIKTIGVICLLTGILLILNATLSFRFLRQWQQNKEGRDQDQH</sequence>
<keyword evidence="1" id="KW-0812">Transmembrane</keyword>
<dbReference type="EMBL" id="JAPDNS010000002">
    <property type="protein sequence ID" value="MCW3487386.1"/>
    <property type="molecule type" value="Genomic_DNA"/>
</dbReference>
<reference evidence="2 3" key="1">
    <citation type="submission" date="2022-10" db="EMBL/GenBank/DDBJ databases">
        <title>Chitinophaga nivalis PC15 sp. nov., isolated from Pyeongchang county, South Korea.</title>
        <authorList>
            <person name="Trinh H.N."/>
        </authorList>
    </citation>
    <scope>NUCLEOTIDE SEQUENCE [LARGE SCALE GENOMIC DNA]</scope>
    <source>
        <strain evidence="2 3">PC14</strain>
    </source>
</reference>
<feature type="transmembrane region" description="Helical" evidence="1">
    <location>
        <begin position="106"/>
        <end position="128"/>
    </location>
</feature>
<name>A0ABT3IU11_9BACT</name>
<protein>
    <recommendedName>
        <fullName evidence="4">MotA/TolQ/ExbB proton channel domain-containing protein</fullName>
    </recommendedName>
</protein>
<evidence type="ECO:0008006" key="4">
    <source>
        <dbReference type="Google" id="ProtNLM"/>
    </source>
</evidence>
<accession>A0ABT3IU11</accession>
<evidence type="ECO:0000313" key="2">
    <source>
        <dbReference type="EMBL" id="MCW3487386.1"/>
    </source>
</evidence>
<organism evidence="2 3">
    <name type="scientific">Chitinophaga nivalis</name>
    <dbReference type="NCBI Taxonomy" id="2991709"/>
    <lineage>
        <taxon>Bacteria</taxon>
        <taxon>Pseudomonadati</taxon>
        <taxon>Bacteroidota</taxon>
        <taxon>Chitinophagia</taxon>
        <taxon>Chitinophagales</taxon>
        <taxon>Chitinophagaceae</taxon>
        <taxon>Chitinophaga</taxon>
    </lineage>
</organism>
<dbReference type="RefSeq" id="WP_264734196.1">
    <property type="nucleotide sequence ID" value="NZ_JAPDNR010000001.1"/>
</dbReference>
<keyword evidence="1" id="KW-0472">Membrane</keyword>
<keyword evidence="1" id="KW-1133">Transmembrane helix</keyword>
<evidence type="ECO:0000256" key="1">
    <source>
        <dbReference type="SAM" id="Phobius"/>
    </source>
</evidence>
<feature type="transmembrane region" description="Helical" evidence="1">
    <location>
        <begin position="6"/>
        <end position="35"/>
    </location>
</feature>
<proteinExistence type="predicted"/>
<dbReference type="Proteomes" id="UP001207742">
    <property type="component" value="Unassembled WGS sequence"/>
</dbReference>